<dbReference type="InterPro" id="IPR036864">
    <property type="entry name" value="Zn2-C6_fun-type_DNA-bd_sf"/>
</dbReference>
<comment type="subcellular location">
    <subcellularLocation>
        <location evidence="1">Nucleus</location>
    </subcellularLocation>
</comment>
<dbReference type="GO" id="GO:0008270">
    <property type="term" value="F:zinc ion binding"/>
    <property type="evidence" value="ECO:0007669"/>
    <property type="project" value="InterPro"/>
</dbReference>
<feature type="domain" description="Zn(2)-C6 fungal-type" evidence="8">
    <location>
        <begin position="56"/>
        <end position="86"/>
    </location>
</feature>
<feature type="compositionally biased region" description="Polar residues" evidence="7">
    <location>
        <begin position="724"/>
        <end position="740"/>
    </location>
</feature>
<sequence length="913" mass="100263">MDAQASPGGGQTFVRASDSPAVGTPRSANADKQDNAPVWSELKTKAGKDRKRLPLACIACRRKKIRCSGEKPTCKHCVRARIPCVYKITSRKATPRTDYMAMLDKRLKRMEERVIRLIPKDHVDAISLERAAVKPQITSAPNVKSPATRKRPAYEAFGADLDEWAKSKSGDASAANRSARASLSGEENKFLTEGTEHLPSTEIQKHLAEVYFDNVYGQAYHLLHKPSFMRKLDAGTIPPVLILTVCAVAARFSTHPQIRTEPAFLRGETWASAARAIALKRYDTPNITILICYLLLGLHEFGTCQGGRSWMLCGMAQRMAFALQLHKELDDDSRTESISPTDREIRCRTMWSCFMMDRFNSSGTDRPQFLYDRFIKIQLPIKETYFQMEVTGPTEDLEGHVQKPTAPDTGQLTNPKSNMGCAAFLVRAVSLWGRLVRYLNLGDKEKDEHDMWTPESTFAKLKTAVERFKKSLPDDLRFTPENLQNHNTERTANQFIFMHIVYHQTVLFMNRFALPSMAGSRPPENMPQQFLTEAARAALDSANQISLLVKDAMDHMVVAPFAGYAAFFASTVHIHGVFSKNPRLEAVAKQYLAYNIKYLSKMKKYWGMFHFVAENLKDLYRQHADSALRGISTAPKDGSSNIFQYGDWFDRYPRGVSQTDFEDPATAAKKDPGADAVLSQKSDLQSVDEFFSTLSPKTSHRKAAANKKRKANATTPLSNDGAPSIQSQPTPPQDQSNMPQNMVMDPATSPYDTNSAIYAPHNFPFTAFPPGMAMPGQGSPMAAQLDMLSALDRQMVLDSYATGSDLASMGPENTIPPPQLGAAPAPGGNGNADPRLWSADAAAMGYMNNGNGGGGGSAWFLPFNMEPPSLEEETDIFGQGTSAGYGALGFDLGLNGFGGGGGGGGVPPQGTQG</sequence>
<feature type="region of interest" description="Disordered" evidence="7">
    <location>
        <begin position="695"/>
        <end position="749"/>
    </location>
</feature>
<dbReference type="OrthoDB" id="39175at2759"/>
<feature type="region of interest" description="Disordered" evidence="7">
    <location>
        <begin position="1"/>
        <end position="39"/>
    </location>
</feature>
<keyword evidence="5" id="KW-0804">Transcription</keyword>
<dbReference type="CDD" id="cd12148">
    <property type="entry name" value="fungal_TF_MHR"/>
    <property type="match status" value="1"/>
</dbReference>
<keyword evidence="2" id="KW-0479">Metal-binding</keyword>
<keyword evidence="3" id="KW-0805">Transcription regulation</keyword>
<dbReference type="GO" id="GO:0005634">
    <property type="term" value="C:nucleus"/>
    <property type="evidence" value="ECO:0007669"/>
    <property type="project" value="UniProtKB-SubCell"/>
</dbReference>
<dbReference type="AlphaFoldDB" id="A0A6G1GX21"/>
<dbReference type="SUPFAM" id="SSF57701">
    <property type="entry name" value="Zn2/Cys6 DNA-binding domain"/>
    <property type="match status" value="1"/>
</dbReference>
<feature type="compositionally biased region" description="Low complexity" evidence="7">
    <location>
        <begin position="820"/>
        <end position="831"/>
    </location>
</feature>
<dbReference type="PROSITE" id="PS00463">
    <property type="entry name" value="ZN2_CY6_FUNGAL_1"/>
    <property type="match status" value="1"/>
</dbReference>
<evidence type="ECO:0000256" key="2">
    <source>
        <dbReference type="ARBA" id="ARBA00022723"/>
    </source>
</evidence>
<keyword evidence="4" id="KW-0843">Virulence</keyword>
<dbReference type="InterPro" id="IPR050815">
    <property type="entry name" value="TF_fung"/>
</dbReference>
<evidence type="ECO:0000256" key="1">
    <source>
        <dbReference type="ARBA" id="ARBA00004123"/>
    </source>
</evidence>
<evidence type="ECO:0000313" key="9">
    <source>
        <dbReference type="EMBL" id="KAF1985320.1"/>
    </source>
</evidence>
<feature type="compositionally biased region" description="Basic residues" evidence="7">
    <location>
        <begin position="698"/>
        <end position="711"/>
    </location>
</feature>
<evidence type="ECO:0000256" key="3">
    <source>
        <dbReference type="ARBA" id="ARBA00023015"/>
    </source>
</evidence>
<dbReference type="GO" id="GO:0006351">
    <property type="term" value="P:DNA-templated transcription"/>
    <property type="evidence" value="ECO:0007669"/>
    <property type="project" value="InterPro"/>
</dbReference>
<reference evidence="9" key="1">
    <citation type="journal article" date="2020" name="Stud. Mycol.">
        <title>101 Dothideomycetes genomes: a test case for predicting lifestyles and emergence of pathogens.</title>
        <authorList>
            <person name="Haridas S."/>
            <person name="Albert R."/>
            <person name="Binder M."/>
            <person name="Bloem J."/>
            <person name="Labutti K."/>
            <person name="Salamov A."/>
            <person name="Andreopoulos B."/>
            <person name="Baker S."/>
            <person name="Barry K."/>
            <person name="Bills G."/>
            <person name="Bluhm B."/>
            <person name="Cannon C."/>
            <person name="Castanera R."/>
            <person name="Culley D."/>
            <person name="Daum C."/>
            <person name="Ezra D."/>
            <person name="Gonzalez J."/>
            <person name="Henrissat B."/>
            <person name="Kuo A."/>
            <person name="Liang C."/>
            <person name="Lipzen A."/>
            <person name="Lutzoni F."/>
            <person name="Magnuson J."/>
            <person name="Mondo S."/>
            <person name="Nolan M."/>
            <person name="Ohm R."/>
            <person name="Pangilinan J."/>
            <person name="Park H.-J."/>
            <person name="Ramirez L."/>
            <person name="Alfaro M."/>
            <person name="Sun H."/>
            <person name="Tritt A."/>
            <person name="Yoshinaga Y."/>
            <person name="Zwiers L.-H."/>
            <person name="Turgeon B."/>
            <person name="Goodwin S."/>
            <person name="Spatafora J."/>
            <person name="Crous P."/>
            <person name="Grigoriev I."/>
        </authorList>
    </citation>
    <scope>NUCLEOTIDE SEQUENCE</scope>
    <source>
        <strain evidence="9">CBS 113979</strain>
    </source>
</reference>
<dbReference type="PANTHER" id="PTHR47338:SF27">
    <property type="entry name" value="ZN(II)2CYS6 TRANSCRIPTION FACTOR (EUROFUNG)"/>
    <property type="match status" value="1"/>
</dbReference>
<proteinExistence type="predicted"/>
<protein>
    <recommendedName>
        <fullName evidence="8">Zn(2)-C6 fungal-type domain-containing protein</fullName>
    </recommendedName>
</protein>
<dbReference type="GO" id="GO:0003677">
    <property type="term" value="F:DNA binding"/>
    <property type="evidence" value="ECO:0007669"/>
    <property type="project" value="InterPro"/>
</dbReference>
<dbReference type="Pfam" id="PF04082">
    <property type="entry name" value="Fungal_trans"/>
    <property type="match status" value="1"/>
</dbReference>
<dbReference type="EMBL" id="ML977163">
    <property type="protein sequence ID" value="KAF1985320.1"/>
    <property type="molecule type" value="Genomic_DNA"/>
</dbReference>
<dbReference type="Proteomes" id="UP000800041">
    <property type="component" value="Unassembled WGS sequence"/>
</dbReference>
<dbReference type="InterPro" id="IPR007219">
    <property type="entry name" value="XnlR_reg_dom"/>
</dbReference>
<evidence type="ECO:0000259" key="8">
    <source>
        <dbReference type="PROSITE" id="PS50048"/>
    </source>
</evidence>
<dbReference type="CDD" id="cd00067">
    <property type="entry name" value="GAL4"/>
    <property type="match status" value="1"/>
</dbReference>
<dbReference type="InterPro" id="IPR001138">
    <property type="entry name" value="Zn2Cys6_DnaBD"/>
</dbReference>
<dbReference type="PANTHER" id="PTHR47338">
    <property type="entry name" value="ZN(II)2CYS6 TRANSCRIPTION FACTOR (EUROFUNG)-RELATED"/>
    <property type="match status" value="1"/>
</dbReference>
<evidence type="ECO:0000256" key="5">
    <source>
        <dbReference type="ARBA" id="ARBA00023163"/>
    </source>
</evidence>
<evidence type="ECO:0000256" key="4">
    <source>
        <dbReference type="ARBA" id="ARBA00023026"/>
    </source>
</evidence>
<evidence type="ECO:0000313" key="10">
    <source>
        <dbReference type="Proteomes" id="UP000800041"/>
    </source>
</evidence>
<dbReference type="SMART" id="SM00066">
    <property type="entry name" value="GAL4"/>
    <property type="match status" value="1"/>
</dbReference>
<evidence type="ECO:0000256" key="7">
    <source>
        <dbReference type="SAM" id="MobiDB-lite"/>
    </source>
</evidence>
<dbReference type="Pfam" id="PF00172">
    <property type="entry name" value="Zn_clus"/>
    <property type="match status" value="1"/>
</dbReference>
<organism evidence="9 10">
    <name type="scientific">Aulographum hederae CBS 113979</name>
    <dbReference type="NCBI Taxonomy" id="1176131"/>
    <lineage>
        <taxon>Eukaryota</taxon>
        <taxon>Fungi</taxon>
        <taxon>Dikarya</taxon>
        <taxon>Ascomycota</taxon>
        <taxon>Pezizomycotina</taxon>
        <taxon>Dothideomycetes</taxon>
        <taxon>Pleosporomycetidae</taxon>
        <taxon>Aulographales</taxon>
        <taxon>Aulographaceae</taxon>
    </lineage>
</organism>
<keyword evidence="10" id="KW-1185">Reference proteome</keyword>
<dbReference type="SMART" id="SM00906">
    <property type="entry name" value="Fungal_trans"/>
    <property type="match status" value="1"/>
</dbReference>
<keyword evidence="6" id="KW-0539">Nucleus</keyword>
<dbReference type="PRINTS" id="PR00755">
    <property type="entry name" value="AFLATOXINBRP"/>
</dbReference>
<feature type="region of interest" description="Disordered" evidence="7">
    <location>
        <begin position="808"/>
        <end position="831"/>
    </location>
</feature>
<gene>
    <name evidence="9" type="ORF">K402DRAFT_334772</name>
</gene>
<dbReference type="GO" id="GO:0000981">
    <property type="term" value="F:DNA-binding transcription factor activity, RNA polymerase II-specific"/>
    <property type="evidence" value="ECO:0007669"/>
    <property type="project" value="InterPro"/>
</dbReference>
<accession>A0A6G1GX21</accession>
<dbReference type="PROSITE" id="PS50048">
    <property type="entry name" value="ZN2_CY6_FUNGAL_2"/>
    <property type="match status" value="1"/>
</dbReference>
<evidence type="ECO:0000256" key="6">
    <source>
        <dbReference type="ARBA" id="ARBA00023242"/>
    </source>
</evidence>
<dbReference type="Gene3D" id="4.10.240.10">
    <property type="entry name" value="Zn(2)-C6 fungal-type DNA-binding domain"/>
    <property type="match status" value="1"/>
</dbReference>
<name>A0A6G1GX21_9PEZI</name>